<dbReference type="Gene3D" id="1.10.357.10">
    <property type="entry name" value="Tetracycline Repressor, domain 2"/>
    <property type="match status" value="1"/>
</dbReference>
<dbReference type="Pfam" id="PF16859">
    <property type="entry name" value="TetR_C_11"/>
    <property type="match status" value="1"/>
</dbReference>
<evidence type="ECO:0000256" key="4">
    <source>
        <dbReference type="PROSITE-ProRule" id="PRU00335"/>
    </source>
</evidence>
<keyword evidence="2 4" id="KW-0238">DNA-binding</keyword>
<evidence type="ECO:0000256" key="2">
    <source>
        <dbReference type="ARBA" id="ARBA00023125"/>
    </source>
</evidence>
<dbReference type="PRINTS" id="PR00455">
    <property type="entry name" value="HTHTETR"/>
</dbReference>
<proteinExistence type="predicted"/>
<protein>
    <submittedName>
        <fullName evidence="7">TetR/AcrR family transcriptional regulator</fullName>
    </submittedName>
</protein>
<name>A0ABN2VEC2_9ACTN</name>
<dbReference type="RefSeq" id="WP_344522853.1">
    <property type="nucleotide sequence ID" value="NZ_BAAAPE010000001.1"/>
</dbReference>
<feature type="region of interest" description="Disordered" evidence="5">
    <location>
        <begin position="1"/>
        <end position="22"/>
    </location>
</feature>
<feature type="DNA-binding region" description="H-T-H motif" evidence="4">
    <location>
        <begin position="48"/>
        <end position="67"/>
    </location>
</feature>
<organism evidence="7 8">
    <name type="scientific">Streptomyces albiaxialis</name>
    <dbReference type="NCBI Taxonomy" id="329523"/>
    <lineage>
        <taxon>Bacteria</taxon>
        <taxon>Bacillati</taxon>
        <taxon>Actinomycetota</taxon>
        <taxon>Actinomycetes</taxon>
        <taxon>Kitasatosporales</taxon>
        <taxon>Streptomycetaceae</taxon>
        <taxon>Streptomyces</taxon>
    </lineage>
</organism>
<sequence length="213" mass="23287">MGRTRTLHAVDDDADAGSTRGRRDLEARERIMASTLKLLQERGYARLTIEGVATDAAVGKATVYRSWPNKAALVLAAVQDRLADVPTAPTGDTRAELLAVAEQAMARFYGSGEVRLVLPALLGEAAREPALLERLRTEVLEPRNARARAVVERAVARGDLPADTDVPMVLEQWAGYMLFRGLWHDDPLPEGTVERLVDATLASPPRRAVWQGK</sequence>
<evidence type="ECO:0000256" key="3">
    <source>
        <dbReference type="ARBA" id="ARBA00023163"/>
    </source>
</evidence>
<dbReference type="InterPro" id="IPR009057">
    <property type="entry name" value="Homeodomain-like_sf"/>
</dbReference>
<keyword evidence="3" id="KW-0804">Transcription</keyword>
<comment type="caution">
    <text evidence="7">The sequence shown here is derived from an EMBL/GenBank/DDBJ whole genome shotgun (WGS) entry which is preliminary data.</text>
</comment>
<dbReference type="EMBL" id="BAAAPE010000001">
    <property type="protein sequence ID" value="GAA2060261.1"/>
    <property type="molecule type" value="Genomic_DNA"/>
</dbReference>
<accession>A0ABN2VEC2</accession>
<feature type="domain" description="HTH tetR-type" evidence="6">
    <location>
        <begin position="25"/>
        <end position="85"/>
    </location>
</feature>
<evidence type="ECO:0000313" key="7">
    <source>
        <dbReference type="EMBL" id="GAA2060261.1"/>
    </source>
</evidence>
<evidence type="ECO:0000256" key="5">
    <source>
        <dbReference type="SAM" id="MobiDB-lite"/>
    </source>
</evidence>
<keyword evidence="8" id="KW-1185">Reference proteome</keyword>
<dbReference type="InterPro" id="IPR011075">
    <property type="entry name" value="TetR_C"/>
</dbReference>
<reference evidence="7 8" key="1">
    <citation type="journal article" date="2019" name="Int. J. Syst. Evol. Microbiol.">
        <title>The Global Catalogue of Microorganisms (GCM) 10K type strain sequencing project: providing services to taxonomists for standard genome sequencing and annotation.</title>
        <authorList>
            <consortium name="The Broad Institute Genomics Platform"/>
            <consortium name="The Broad Institute Genome Sequencing Center for Infectious Disease"/>
            <person name="Wu L."/>
            <person name="Ma J."/>
        </authorList>
    </citation>
    <scope>NUCLEOTIDE SEQUENCE [LARGE SCALE GENOMIC DNA]</scope>
    <source>
        <strain evidence="7 8">JCM 15478</strain>
    </source>
</reference>
<keyword evidence="1" id="KW-0805">Transcription regulation</keyword>
<evidence type="ECO:0000259" key="6">
    <source>
        <dbReference type="PROSITE" id="PS50977"/>
    </source>
</evidence>
<dbReference type="Pfam" id="PF00440">
    <property type="entry name" value="TetR_N"/>
    <property type="match status" value="1"/>
</dbReference>
<gene>
    <name evidence="7" type="ORF">GCM10009801_01630</name>
</gene>
<evidence type="ECO:0000313" key="8">
    <source>
        <dbReference type="Proteomes" id="UP001500016"/>
    </source>
</evidence>
<dbReference type="Proteomes" id="UP001500016">
    <property type="component" value="Unassembled WGS sequence"/>
</dbReference>
<dbReference type="SUPFAM" id="SSF46689">
    <property type="entry name" value="Homeodomain-like"/>
    <property type="match status" value="1"/>
</dbReference>
<dbReference type="Gene3D" id="1.10.10.60">
    <property type="entry name" value="Homeodomain-like"/>
    <property type="match status" value="1"/>
</dbReference>
<evidence type="ECO:0000256" key="1">
    <source>
        <dbReference type="ARBA" id="ARBA00023015"/>
    </source>
</evidence>
<dbReference type="InterPro" id="IPR050109">
    <property type="entry name" value="HTH-type_TetR-like_transc_reg"/>
</dbReference>
<dbReference type="InterPro" id="IPR036271">
    <property type="entry name" value="Tet_transcr_reg_TetR-rel_C_sf"/>
</dbReference>
<dbReference type="InterPro" id="IPR001647">
    <property type="entry name" value="HTH_TetR"/>
</dbReference>
<dbReference type="SUPFAM" id="SSF48498">
    <property type="entry name" value="Tetracyclin repressor-like, C-terminal domain"/>
    <property type="match status" value="1"/>
</dbReference>
<dbReference type="PANTHER" id="PTHR30055">
    <property type="entry name" value="HTH-TYPE TRANSCRIPTIONAL REGULATOR RUTR"/>
    <property type="match status" value="1"/>
</dbReference>
<dbReference type="PANTHER" id="PTHR30055:SF148">
    <property type="entry name" value="TETR-FAMILY TRANSCRIPTIONAL REGULATOR"/>
    <property type="match status" value="1"/>
</dbReference>
<dbReference type="PROSITE" id="PS50977">
    <property type="entry name" value="HTH_TETR_2"/>
    <property type="match status" value="1"/>
</dbReference>